<gene>
    <name evidence="1" type="ORF">L2E82_47634</name>
</gene>
<dbReference type="EMBL" id="CM042017">
    <property type="protein sequence ID" value="KAI3689669.1"/>
    <property type="molecule type" value="Genomic_DNA"/>
</dbReference>
<reference evidence="1 2" key="2">
    <citation type="journal article" date="2022" name="Mol. Ecol. Resour.">
        <title>The genomes of chicory, endive, great burdock and yacon provide insights into Asteraceae paleo-polyploidization history and plant inulin production.</title>
        <authorList>
            <person name="Fan W."/>
            <person name="Wang S."/>
            <person name="Wang H."/>
            <person name="Wang A."/>
            <person name="Jiang F."/>
            <person name="Liu H."/>
            <person name="Zhao H."/>
            <person name="Xu D."/>
            <person name="Zhang Y."/>
        </authorList>
    </citation>
    <scope>NUCLEOTIDE SEQUENCE [LARGE SCALE GENOMIC DNA]</scope>
    <source>
        <strain evidence="2">cv. Punajuju</strain>
        <tissue evidence="1">Leaves</tissue>
    </source>
</reference>
<accession>A0ACB8YV86</accession>
<sequence>MCDISPIAWVLAIVSLVLTCLYAYPNTPMLSIEDFSVPAFNKTSDHTEQDIYFDLKLRNMNMAIGLYYDDPFSLAFSYYPLEEPNQKYVWVCTVPAFYQGNGKTKHIRALMGKKSKNIQLPSSVVAVDVDEEDDTQEVVDTVHDFLAPKAAPFYQGNGETNQVRSLLRDQLQLSSTLVGNQDASEEHLAESRQELVAVVKAAPAEVVKFRIQVAVNYRFKLLADSSTHQLELGGDVMVDANTGNRVSTGSIKLVESDAAAGGPVVLMVLFTSVLLIMCV</sequence>
<organism evidence="1 2">
    <name type="scientific">Cichorium intybus</name>
    <name type="common">Chicory</name>
    <dbReference type="NCBI Taxonomy" id="13427"/>
    <lineage>
        <taxon>Eukaryota</taxon>
        <taxon>Viridiplantae</taxon>
        <taxon>Streptophyta</taxon>
        <taxon>Embryophyta</taxon>
        <taxon>Tracheophyta</taxon>
        <taxon>Spermatophyta</taxon>
        <taxon>Magnoliopsida</taxon>
        <taxon>eudicotyledons</taxon>
        <taxon>Gunneridae</taxon>
        <taxon>Pentapetalae</taxon>
        <taxon>asterids</taxon>
        <taxon>campanulids</taxon>
        <taxon>Asterales</taxon>
        <taxon>Asteraceae</taxon>
        <taxon>Cichorioideae</taxon>
        <taxon>Cichorieae</taxon>
        <taxon>Cichoriinae</taxon>
        <taxon>Cichorium</taxon>
    </lineage>
</organism>
<evidence type="ECO:0000313" key="1">
    <source>
        <dbReference type="EMBL" id="KAI3689669.1"/>
    </source>
</evidence>
<reference evidence="2" key="1">
    <citation type="journal article" date="2022" name="Mol. Ecol. Resour.">
        <title>The genomes of chicory, endive, great burdock and yacon provide insights into Asteraceae palaeo-polyploidization history and plant inulin production.</title>
        <authorList>
            <person name="Fan W."/>
            <person name="Wang S."/>
            <person name="Wang H."/>
            <person name="Wang A."/>
            <person name="Jiang F."/>
            <person name="Liu H."/>
            <person name="Zhao H."/>
            <person name="Xu D."/>
            <person name="Zhang Y."/>
        </authorList>
    </citation>
    <scope>NUCLEOTIDE SEQUENCE [LARGE SCALE GENOMIC DNA]</scope>
    <source>
        <strain evidence="2">cv. Punajuju</strain>
    </source>
</reference>
<protein>
    <submittedName>
        <fullName evidence="1">Uncharacterized protein</fullName>
    </submittedName>
</protein>
<keyword evidence="2" id="KW-1185">Reference proteome</keyword>
<comment type="caution">
    <text evidence="1">The sequence shown here is derived from an EMBL/GenBank/DDBJ whole genome shotgun (WGS) entry which is preliminary data.</text>
</comment>
<evidence type="ECO:0000313" key="2">
    <source>
        <dbReference type="Proteomes" id="UP001055811"/>
    </source>
</evidence>
<name>A0ACB8YV86_CICIN</name>
<dbReference type="Proteomes" id="UP001055811">
    <property type="component" value="Linkage Group LG09"/>
</dbReference>
<proteinExistence type="predicted"/>